<dbReference type="PIRSF" id="PIRSF000538">
    <property type="entry name" value="GlpK"/>
    <property type="match status" value="1"/>
</dbReference>
<dbReference type="InterPro" id="IPR043129">
    <property type="entry name" value="ATPase_NBD"/>
</dbReference>
<dbReference type="GO" id="GO:0042732">
    <property type="term" value="P:D-xylose metabolic process"/>
    <property type="evidence" value="ECO:0007669"/>
    <property type="project" value="UniProtKB-KW"/>
</dbReference>
<evidence type="ECO:0000256" key="3">
    <source>
        <dbReference type="ARBA" id="ARBA00022679"/>
    </source>
</evidence>
<feature type="domain" description="Carbohydrate kinase FGGY C-terminal" evidence="7">
    <location>
        <begin position="273"/>
        <end position="453"/>
    </location>
</feature>
<evidence type="ECO:0000313" key="9">
    <source>
        <dbReference type="Proteomes" id="UP000018291"/>
    </source>
</evidence>
<dbReference type="Proteomes" id="UP000018291">
    <property type="component" value="Unassembled WGS sequence"/>
</dbReference>
<keyword evidence="3 5" id="KW-0808">Transferase</keyword>
<comment type="similarity">
    <text evidence="1 5">Belongs to the FGGY kinase family.</text>
</comment>
<dbReference type="PROSITE" id="PS00445">
    <property type="entry name" value="FGGY_KINASES_2"/>
    <property type="match status" value="1"/>
</dbReference>
<dbReference type="eggNOG" id="COG1070">
    <property type="taxonomic scope" value="Bacteria"/>
</dbReference>
<keyword evidence="9" id="KW-1185">Reference proteome</keyword>
<dbReference type="GO" id="GO:0016773">
    <property type="term" value="F:phosphotransferase activity, alcohol group as acceptor"/>
    <property type="evidence" value="ECO:0007669"/>
    <property type="project" value="InterPro"/>
</dbReference>
<dbReference type="Gene3D" id="3.30.420.40">
    <property type="match status" value="2"/>
</dbReference>
<comment type="caution">
    <text evidence="8">The sequence shown here is derived from an EMBL/GenBank/DDBJ whole genome shotgun (WGS) entry which is preliminary data.</text>
</comment>
<evidence type="ECO:0000256" key="2">
    <source>
        <dbReference type="ARBA" id="ARBA00022629"/>
    </source>
</evidence>
<protein>
    <submittedName>
        <fullName evidence="8">Putative Carbohydrate kinase</fullName>
    </submittedName>
</protein>
<dbReference type="InterPro" id="IPR000577">
    <property type="entry name" value="Carb_kinase_FGGY"/>
</dbReference>
<keyword evidence="4 5" id="KW-0418">Kinase</keyword>
<evidence type="ECO:0000259" key="7">
    <source>
        <dbReference type="Pfam" id="PF02782"/>
    </source>
</evidence>
<keyword evidence="2" id="KW-0859">Xylose metabolism</keyword>
<feature type="domain" description="Carbohydrate kinase FGGY N-terminal" evidence="6">
    <location>
        <begin position="7"/>
        <end position="256"/>
    </location>
</feature>
<reference evidence="8 9" key="1">
    <citation type="journal article" date="2013" name="ISME J.">
        <title>Metabolic model for the filamentous 'Candidatus Microthrix parvicella' based on genomic and metagenomic analyses.</title>
        <authorList>
            <person name="Jon McIlroy S."/>
            <person name="Kristiansen R."/>
            <person name="Albertsen M."/>
            <person name="Michael Karst S."/>
            <person name="Rossetti S."/>
            <person name="Lund Nielsen J."/>
            <person name="Tandoi V."/>
            <person name="James Seviour R."/>
            <person name="Nielsen P.H."/>
        </authorList>
    </citation>
    <scope>NUCLEOTIDE SEQUENCE [LARGE SCALE GENOMIC DNA]</scope>
    <source>
        <strain evidence="8 9">RN1</strain>
    </source>
</reference>
<dbReference type="InterPro" id="IPR018485">
    <property type="entry name" value="FGGY_C"/>
</dbReference>
<dbReference type="AlphaFoldDB" id="R4YW40"/>
<name>R4YW40_9ACTN</name>
<proteinExistence type="inferred from homology"/>
<dbReference type="OrthoDB" id="9805576at2"/>
<dbReference type="Pfam" id="PF02782">
    <property type="entry name" value="FGGY_C"/>
    <property type="match status" value="1"/>
</dbReference>
<gene>
    <name evidence="8" type="ORF">BN381_10326</name>
</gene>
<sequence>MSAAALAIGIDVGSTNVKVVALAADGSLAAHRRRPLATNDRPPICEQDPEEIWDAVLSGVAECVAEATIDAPVVGVAPLVTIGVTSQYSSTVPVGPGGTPAGPLVMWRDRRGTEACHELLGTPGLFELWVERHGIPPIGGGLGLAHLLHLSAEDPGGQTRFVEVMDGITARLTGRVTATRHSMFTSQLCDNRSPQDVSRAYDPDLLAASGIDPARLPPLVAPDEPVGTVTADLAARLGVDPASNVAPGINDTGAVALATGAEKPRQGGVIAGVSIGTTSVLVTSMDHKAEDLDHEILTMPAPDIGYLVMAENGLGGRVPEAMLALLDGADEMGETRFAGAEAALASTEPGAGGVLGLPWLDGSMAPSGSSTARGGFIGVSLSTTRAQLIRATFEGVAHNLAWLLRHVEAFIGAPVDEIRLTGGGAQVAGWPQIIADVLNRPVRVVAEPGLAAARSAALRARHLGSGSDEWSPTPAATSASLQPNLEARGVYERQQQAFERAFDALIPVLELLNP</sequence>
<dbReference type="STRING" id="1229780.BN381_10326"/>
<evidence type="ECO:0000313" key="8">
    <source>
        <dbReference type="EMBL" id="CCM62095.1"/>
    </source>
</evidence>
<dbReference type="InterPro" id="IPR018483">
    <property type="entry name" value="Carb_kinase_FGGY_CS"/>
</dbReference>
<evidence type="ECO:0000256" key="5">
    <source>
        <dbReference type="RuleBase" id="RU003733"/>
    </source>
</evidence>
<keyword evidence="2" id="KW-0119">Carbohydrate metabolism</keyword>
<dbReference type="InterPro" id="IPR018484">
    <property type="entry name" value="FGGY_N"/>
</dbReference>
<evidence type="ECO:0000256" key="4">
    <source>
        <dbReference type="ARBA" id="ARBA00022777"/>
    </source>
</evidence>
<evidence type="ECO:0000256" key="1">
    <source>
        <dbReference type="ARBA" id="ARBA00009156"/>
    </source>
</evidence>
<dbReference type="RefSeq" id="WP_012223164.1">
    <property type="nucleotide sequence ID" value="NZ_HG422565.1"/>
</dbReference>
<dbReference type="Pfam" id="PF00370">
    <property type="entry name" value="FGGY_N"/>
    <property type="match status" value="1"/>
</dbReference>
<dbReference type="PANTHER" id="PTHR43095">
    <property type="entry name" value="SUGAR KINASE"/>
    <property type="match status" value="1"/>
</dbReference>
<dbReference type="PANTHER" id="PTHR43095:SF5">
    <property type="entry name" value="XYLULOSE KINASE"/>
    <property type="match status" value="1"/>
</dbReference>
<organism evidence="8 9">
    <name type="scientific">Candidatus Neomicrothrix parvicella RN1</name>
    <dbReference type="NCBI Taxonomy" id="1229780"/>
    <lineage>
        <taxon>Bacteria</taxon>
        <taxon>Bacillati</taxon>
        <taxon>Actinomycetota</taxon>
        <taxon>Acidimicrobiia</taxon>
        <taxon>Acidimicrobiales</taxon>
        <taxon>Microthrixaceae</taxon>
        <taxon>Candidatus Neomicrothrix</taxon>
    </lineage>
</organism>
<dbReference type="InterPro" id="IPR050406">
    <property type="entry name" value="FGGY_Carb_Kinase"/>
</dbReference>
<accession>R4YW40</accession>
<dbReference type="EMBL" id="CANL01000001">
    <property type="protein sequence ID" value="CCM62095.1"/>
    <property type="molecule type" value="Genomic_DNA"/>
</dbReference>
<dbReference type="SUPFAM" id="SSF53067">
    <property type="entry name" value="Actin-like ATPase domain"/>
    <property type="match status" value="2"/>
</dbReference>
<dbReference type="GO" id="GO:0016301">
    <property type="term" value="F:kinase activity"/>
    <property type="evidence" value="ECO:0007669"/>
    <property type="project" value="UniProtKB-KW"/>
</dbReference>
<dbReference type="HOGENOM" id="CLU_009281_3_3_11"/>
<evidence type="ECO:0000259" key="6">
    <source>
        <dbReference type="Pfam" id="PF00370"/>
    </source>
</evidence>